<keyword evidence="1" id="KW-1133">Transmembrane helix</keyword>
<keyword evidence="1" id="KW-0812">Transmembrane</keyword>
<evidence type="ECO:0000313" key="2">
    <source>
        <dbReference type="EMBL" id="KKK93743.1"/>
    </source>
</evidence>
<evidence type="ECO:0000256" key="1">
    <source>
        <dbReference type="SAM" id="Phobius"/>
    </source>
</evidence>
<feature type="non-terminal residue" evidence="2">
    <location>
        <position position="438"/>
    </location>
</feature>
<sequence length="438" mass="49947">TVKAKITKELKTTKPLKKGQRRVGKFDPESNRVFDAMRGFNKLSREQAQAEFDAFPAEGNTEAELIKKRFLSLKANEQAASADIFNAVLKDIQRMKEIGKKAKDEADFNRRLERQERVDELLTAGEKVKADKKAIVTKIINVYRKGFSNIHSMLNSTFGLAMAEKHDPEISENRRDTAVFFVTKKLSNGVERIYKEKNVQKVFEEMAKSKHELVDFEGLKTEITKLEILDIFNSIKNKRVKQRYEDSYGLDQIQNLLGELTPSDMALADLLQETVQGYRQVLNQRHIETTGRDLGFVENYWPATSEHKDNVFDDIRIQGETPSALKERAKGRVIPIPTAGKAGIKTLFQDMKYLINEWGDDEDTADFNRLVVIFFFMSISISALNYHFNMDSMNPGMFLTLLTFFIVMGSIVGGTNPTSTSHGLFYYNNLTTSAFVNK</sequence>
<gene>
    <name evidence="2" type="ORF">LCGC14_2689830</name>
</gene>
<comment type="caution">
    <text evidence="2">The sequence shown here is derived from an EMBL/GenBank/DDBJ whole genome shotgun (WGS) entry which is preliminary data.</text>
</comment>
<organism evidence="2">
    <name type="scientific">marine sediment metagenome</name>
    <dbReference type="NCBI Taxonomy" id="412755"/>
    <lineage>
        <taxon>unclassified sequences</taxon>
        <taxon>metagenomes</taxon>
        <taxon>ecological metagenomes</taxon>
    </lineage>
</organism>
<dbReference type="EMBL" id="LAZR01047643">
    <property type="protein sequence ID" value="KKK93743.1"/>
    <property type="molecule type" value="Genomic_DNA"/>
</dbReference>
<protein>
    <submittedName>
        <fullName evidence="2">Uncharacterized protein</fullName>
    </submittedName>
</protein>
<feature type="non-terminal residue" evidence="2">
    <location>
        <position position="1"/>
    </location>
</feature>
<reference evidence="2" key="1">
    <citation type="journal article" date="2015" name="Nature">
        <title>Complex archaea that bridge the gap between prokaryotes and eukaryotes.</title>
        <authorList>
            <person name="Spang A."/>
            <person name="Saw J.H."/>
            <person name="Jorgensen S.L."/>
            <person name="Zaremba-Niedzwiedzka K."/>
            <person name="Martijn J."/>
            <person name="Lind A.E."/>
            <person name="van Eijk R."/>
            <person name="Schleper C."/>
            <person name="Guy L."/>
            <person name="Ettema T.J."/>
        </authorList>
    </citation>
    <scope>NUCLEOTIDE SEQUENCE</scope>
</reference>
<accession>A0A0F8ZIV2</accession>
<feature type="transmembrane region" description="Helical" evidence="1">
    <location>
        <begin position="395"/>
        <end position="415"/>
    </location>
</feature>
<name>A0A0F8ZIV2_9ZZZZ</name>
<proteinExistence type="predicted"/>
<keyword evidence="1" id="KW-0472">Membrane</keyword>
<dbReference type="AlphaFoldDB" id="A0A0F8ZIV2"/>
<feature type="transmembrane region" description="Helical" evidence="1">
    <location>
        <begin position="370"/>
        <end position="388"/>
    </location>
</feature>